<organism evidence="2 3">
    <name type="scientific">Paenibacillus mendelii</name>
    <dbReference type="NCBI Taxonomy" id="206163"/>
    <lineage>
        <taxon>Bacteria</taxon>
        <taxon>Bacillati</taxon>
        <taxon>Bacillota</taxon>
        <taxon>Bacilli</taxon>
        <taxon>Bacillales</taxon>
        <taxon>Paenibacillaceae</taxon>
        <taxon>Paenibacillus</taxon>
    </lineage>
</organism>
<dbReference type="EMBL" id="JBHLVF010000017">
    <property type="protein sequence ID" value="MFC0392395.1"/>
    <property type="molecule type" value="Genomic_DNA"/>
</dbReference>
<dbReference type="Proteomes" id="UP001589818">
    <property type="component" value="Unassembled WGS sequence"/>
</dbReference>
<sequence length="301" mass="33807">MHRKWVVLAAGAMLGTMLTGCMEKTGDLGNRNIRENSVRYDMNGNRIMNKRFANDQMNEMNRLDGRRLNSNNLVGLHRNYRLEMSQEVAERLSSMKGVSKAYVMLTDNNAYVAVSLDDKKVDKTGVSAKGMETEGRSLSRTNDSYLPKGMTGIKGNGARMESSDYDMLGTRNGMNATRSFDDKKTYTNRSLYRTYKPNQANKDYPRGAGTFMNPSSAHRMKSMATNETETIGTLKDRIAKEVKISAPQIKNVYVSANPDFVSRMTSYMEDVRLGQPIQGFIVEFNAMVDRIFPAESGTTLK</sequence>
<keyword evidence="3" id="KW-1185">Reference proteome</keyword>
<proteinExistence type="predicted"/>
<evidence type="ECO:0000313" key="2">
    <source>
        <dbReference type="EMBL" id="MFC0392395.1"/>
    </source>
</evidence>
<dbReference type="PROSITE" id="PS51257">
    <property type="entry name" value="PROKAR_LIPOPROTEIN"/>
    <property type="match status" value="1"/>
</dbReference>
<reference evidence="2 3" key="1">
    <citation type="submission" date="2024-09" db="EMBL/GenBank/DDBJ databases">
        <authorList>
            <person name="Sun Q."/>
            <person name="Mori K."/>
        </authorList>
    </citation>
    <scope>NUCLEOTIDE SEQUENCE [LARGE SCALE GENOMIC DNA]</scope>
    <source>
        <strain evidence="2 3">CCM 4839</strain>
    </source>
</reference>
<accession>A0ABV6JBY5</accession>
<feature type="region of interest" description="Disordered" evidence="1">
    <location>
        <begin position="128"/>
        <end position="158"/>
    </location>
</feature>
<keyword evidence="2" id="KW-0449">Lipoprotein</keyword>
<gene>
    <name evidence="2" type="ORF">ACFFJ8_13560</name>
</gene>
<dbReference type="InterPro" id="IPR019076">
    <property type="entry name" value="Spore_lipoprot_YhcN/YlaJ-like"/>
</dbReference>
<evidence type="ECO:0000313" key="3">
    <source>
        <dbReference type="Proteomes" id="UP001589818"/>
    </source>
</evidence>
<evidence type="ECO:0000256" key="1">
    <source>
        <dbReference type="SAM" id="MobiDB-lite"/>
    </source>
</evidence>
<comment type="caution">
    <text evidence="2">The sequence shown here is derived from an EMBL/GenBank/DDBJ whole genome shotgun (WGS) entry which is preliminary data.</text>
</comment>
<name>A0ABV6JBY5_9BACL</name>
<dbReference type="RefSeq" id="WP_204819487.1">
    <property type="nucleotide sequence ID" value="NZ_JANHOF010000003.1"/>
</dbReference>
<protein>
    <submittedName>
        <fullName evidence="2">YhcN/YlaJ family sporulation lipoprotein</fullName>
    </submittedName>
</protein>
<dbReference type="Pfam" id="PF09580">
    <property type="entry name" value="Spore_YhcN_YlaJ"/>
    <property type="match status" value="2"/>
</dbReference>